<keyword evidence="1" id="KW-0472">Membrane</keyword>
<feature type="transmembrane region" description="Helical" evidence="1">
    <location>
        <begin position="114"/>
        <end position="136"/>
    </location>
</feature>
<evidence type="ECO:0000256" key="1">
    <source>
        <dbReference type="SAM" id="Phobius"/>
    </source>
</evidence>
<dbReference type="Proteomes" id="UP000091820">
    <property type="component" value="Unassembled WGS sequence"/>
</dbReference>
<keyword evidence="1" id="KW-0812">Transmembrane</keyword>
<dbReference type="VEuPathDB" id="VectorBase:GBRI001990"/>
<proteinExistence type="predicted"/>
<accession>A0A1A9W0J8</accession>
<organism evidence="2 3">
    <name type="scientific">Glossina brevipalpis</name>
    <dbReference type="NCBI Taxonomy" id="37001"/>
    <lineage>
        <taxon>Eukaryota</taxon>
        <taxon>Metazoa</taxon>
        <taxon>Ecdysozoa</taxon>
        <taxon>Arthropoda</taxon>
        <taxon>Hexapoda</taxon>
        <taxon>Insecta</taxon>
        <taxon>Pterygota</taxon>
        <taxon>Neoptera</taxon>
        <taxon>Endopterygota</taxon>
        <taxon>Diptera</taxon>
        <taxon>Brachycera</taxon>
        <taxon>Muscomorpha</taxon>
        <taxon>Hippoboscoidea</taxon>
        <taxon>Glossinidae</taxon>
        <taxon>Glossina</taxon>
    </lineage>
</organism>
<keyword evidence="3" id="KW-1185">Reference proteome</keyword>
<evidence type="ECO:0000313" key="2">
    <source>
        <dbReference type="EnsemblMetazoa" id="GBRI001990-PA"/>
    </source>
</evidence>
<reference evidence="3" key="1">
    <citation type="submission" date="2014-03" db="EMBL/GenBank/DDBJ databases">
        <authorList>
            <person name="Aksoy S."/>
            <person name="Warren W."/>
            <person name="Wilson R.K."/>
        </authorList>
    </citation>
    <scope>NUCLEOTIDE SEQUENCE [LARGE SCALE GENOMIC DNA]</scope>
    <source>
        <strain evidence="3">IAEA</strain>
    </source>
</reference>
<sequence length="137" mass="15574">MFSILSSTHHGTNNWVSDEIPGCDHLIRLFSTCVIHDPSRRTIDRSKKRHFAKSGIEGRCFTRSSSPDPAVIALYYARNKAIHLDYPEMLFSSVHIVVNSCCIQKDKDIILSRILLNDFVHFAFCANFATIFGMIII</sequence>
<reference evidence="2" key="2">
    <citation type="submission" date="2020-05" db="UniProtKB">
        <authorList>
            <consortium name="EnsemblMetazoa"/>
        </authorList>
    </citation>
    <scope>IDENTIFICATION</scope>
    <source>
        <strain evidence="2">IAEA</strain>
    </source>
</reference>
<keyword evidence="1" id="KW-1133">Transmembrane helix</keyword>
<evidence type="ECO:0000313" key="3">
    <source>
        <dbReference type="Proteomes" id="UP000091820"/>
    </source>
</evidence>
<dbReference type="AlphaFoldDB" id="A0A1A9W0J8"/>
<protein>
    <submittedName>
        <fullName evidence="2">Uncharacterized protein</fullName>
    </submittedName>
</protein>
<name>A0A1A9W0J8_9MUSC</name>
<dbReference type="EnsemblMetazoa" id="GBRI001990-RA">
    <property type="protein sequence ID" value="GBRI001990-PA"/>
    <property type="gene ID" value="GBRI001990"/>
</dbReference>